<dbReference type="Proteomes" id="UP001597380">
    <property type="component" value="Unassembled WGS sequence"/>
</dbReference>
<dbReference type="PANTHER" id="PTHR30149">
    <property type="entry name" value="HYDROGENASE PROTEIN ASSEMBLY PROTEIN HYPD"/>
    <property type="match status" value="1"/>
</dbReference>
<evidence type="ECO:0000256" key="1">
    <source>
        <dbReference type="ARBA" id="ARBA00007888"/>
    </source>
</evidence>
<dbReference type="EMBL" id="JBHUHT010000008">
    <property type="protein sequence ID" value="MFD2095261.1"/>
    <property type="molecule type" value="Genomic_DNA"/>
</dbReference>
<dbReference type="InterPro" id="IPR002780">
    <property type="entry name" value="Hyd_form_HypD"/>
</dbReference>
<dbReference type="PIRSF" id="PIRSF005622">
    <property type="entry name" value="Hydrgn_mat_hypD"/>
    <property type="match status" value="1"/>
</dbReference>
<protein>
    <recommendedName>
        <fullName evidence="4">Hydrogenase maturation factor</fullName>
    </recommendedName>
</protein>
<evidence type="ECO:0000313" key="6">
    <source>
        <dbReference type="Proteomes" id="UP001597380"/>
    </source>
</evidence>
<reference evidence="6" key="1">
    <citation type="journal article" date="2019" name="Int. J. Syst. Evol. Microbiol.">
        <title>The Global Catalogue of Microorganisms (GCM) 10K type strain sequencing project: providing services to taxonomists for standard genome sequencing and annotation.</title>
        <authorList>
            <consortium name="The Broad Institute Genomics Platform"/>
            <consortium name="The Broad Institute Genome Sequencing Center for Infectious Disease"/>
            <person name="Wu L."/>
            <person name="Ma J."/>
        </authorList>
    </citation>
    <scope>NUCLEOTIDE SEQUENCE [LARGE SCALE GENOMIC DNA]</scope>
    <source>
        <strain evidence="6">CGMCC 1.10992</strain>
    </source>
</reference>
<comment type="similarity">
    <text evidence="1 4">Belongs to the HypD family.</text>
</comment>
<organism evidence="5 6">
    <name type="scientific">Corallincola platygyrae</name>
    <dbReference type="NCBI Taxonomy" id="1193278"/>
    <lineage>
        <taxon>Bacteria</taxon>
        <taxon>Pseudomonadati</taxon>
        <taxon>Pseudomonadota</taxon>
        <taxon>Gammaproteobacteria</taxon>
        <taxon>Alteromonadales</taxon>
        <taxon>Psychromonadaceae</taxon>
        <taxon>Corallincola</taxon>
    </lineage>
</organism>
<dbReference type="Gene3D" id="3.40.50.11750">
    <property type="entry name" value="HypD, alpha/beta domain 1"/>
    <property type="match status" value="2"/>
</dbReference>
<evidence type="ECO:0000256" key="4">
    <source>
        <dbReference type="PIRNR" id="PIRNR005622"/>
    </source>
</evidence>
<sequence>MKFVDEYRDSEVIKQLLGAIKHQLDDIPPRCRPWQIMEVCGGHTRAIYRFGLDKLLPKEIEFIHGPGCPVCVLPIQVIDQAFALALKPDVILCSYGDVMRVPGSSGSLIQAREQGADVRIVYSPRDALAVALNNPERQVVFLAIGFETTIPATAATLLAADKRQVSNFHLLVHHVCIEPPLLALLEEKDTAIDAFIAPGHVSTITGALPYLSVAATYHKPVVISGFEPADILQSTLMLLRQLQRGKAEVENQYTRAVQVFGNRAAQTTIDRVFELAETTEWRGLGKLRHSGYQLVKAYQRFDATRLISTPDQEETVDHTPCHCADVLCGKLTPDECPLFGRACKPTHPAGALMVSEEGACAAHWQYRQQEVEL</sequence>
<dbReference type="InterPro" id="IPR042244">
    <property type="entry name" value="HypD_2_sf"/>
</dbReference>
<keyword evidence="3" id="KW-0408">Iron</keyword>
<dbReference type="Gene3D" id="6.10.20.100">
    <property type="match status" value="1"/>
</dbReference>
<dbReference type="RefSeq" id="WP_345338422.1">
    <property type="nucleotide sequence ID" value="NZ_BAABLI010000005.1"/>
</dbReference>
<evidence type="ECO:0000256" key="2">
    <source>
        <dbReference type="ARBA" id="ARBA00022723"/>
    </source>
</evidence>
<dbReference type="PANTHER" id="PTHR30149:SF0">
    <property type="entry name" value="HYDROGENASE MATURATION FACTOR HYPD"/>
    <property type="match status" value="1"/>
</dbReference>
<dbReference type="NCBIfam" id="TIGR00075">
    <property type="entry name" value="hypD"/>
    <property type="match status" value="1"/>
</dbReference>
<proteinExistence type="inferred from homology"/>
<dbReference type="InterPro" id="IPR042243">
    <property type="entry name" value="HypD_1"/>
</dbReference>
<dbReference type="Pfam" id="PF01924">
    <property type="entry name" value="HypD"/>
    <property type="match status" value="1"/>
</dbReference>
<name>A0ABW4XKN1_9GAMM</name>
<accession>A0ABW4XKN1</accession>
<keyword evidence="6" id="KW-1185">Reference proteome</keyword>
<keyword evidence="2" id="KW-0479">Metal-binding</keyword>
<evidence type="ECO:0000313" key="5">
    <source>
        <dbReference type="EMBL" id="MFD2095261.1"/>
    </source>
</evidence>
<evidence type="ECO:0000256" key="3">
    <source>
        <dbReference type="ARBA" id="ARBA00023004"/>
    </source>
</evidence>
<comment type="caution">
    <text evidence="5">The sequence shown here is derived from an EMBL/GenBank/DDBJ whole genome shotgun (WGS) entry which is preliminary data.</text>
</comment>
<gene>
    <name evidence="5" type="primary">hypD</name>
    <name evidence="5" type="ORF">ACFSJ3_04630</name>
</gene>